<evidence type="ECO:0008006" key="6">
    <source>
        <dbReference type="Google" id="ProtNLM"/>
    </source>
</evidence>
<evidence type="ECO:0000313" key="5">
    <source>
        <dbReference type="Proteomes" id="UP001158076"/>
    </source>
</evidence>
<dbReference type="AlphaFoldDB" id="A0A3R9BWZ2"/>
<comment type="caution">
    <text evidence="4">The sequence shown here is derived from an EMBL/GenBank/DDBJ whole genome shotgun (WGS) entry which is preliminary data.</text>
</comment>
<sequence>MRLKTAPCCLALTGALLTTPALAADLMLWQNNSLTYLYGKNFAVDSGEDGREASIQQTITFEHASGWSWGDMFLFVDHKWFNGHSGKDGRTYYGEFSPRLSLGKLTGTDLSFGPVKDVLISATYERGESLANGTPNQNYLLGPAVDLRVPGFDRFAINTYYRKPDGATGKPSGQWQITPTWAMTIPVGKSDILFDGYIDWVVNDAGSKARGNYLAKNFHFNPQVKYDLGKALDHEAGRLYVGIEYDYWSNKYGIEDSSVFNTDNNVVNFIVKAHF</sequence>
<dbReference type="EMBL" id="JAODZE010000035">
    <property type="protein sequence ID" value="MDH0148832.1"/>
    <property type="molecule type" value="Genomic_DNA"/>
</dbReference>
<proteinExistence type="inferred from homology"/>
<protein>
    <recommendedName>
        <fullName evidence="6">Nucleoside-binding outer membrane protein</fullName>
    </recommendedName>
</protein>
<evidence type="ECO:0000256" key="2">
    <source>
        <dbReference type="SAM" id="SignalP"/>
    </source>
</evidence>
<keyword evidence="2" id="KW-0732">Signal</keyword>
<gene>
    <name evidence="3" type="ORF">G7024_10820</name>
    <name evidence="4" type="ORF">N7335_20790</name>
</gene>
<reference evidence="3" key="1">
    <citation type="submission" date="2020-02" db="EMBL/GenBank/DDBJ databases">
        <title>Synteny-based analysis reveals conserved mechanism for high triclosan tolerance in Pseudomonas, as well as instances of horizontal transfer.</title>
        <authorList>
            <person name="Mcfarland A.G."/>
            <person name="Bertucci H.K."/>
            <person name="Litmann E."/>
            <person name="Shen J."/>
            <person name="Huttenhower C."/>
            <person name="Hartmann E.M."/>
        </authorList>
    </citation>
    <scope>NUCLEOTIDE SEQUENCE</scope>
    <source>
        <strain evidence="3">109A1</strain>
    </source>
</reference>
<dbReference type="EMBL" id="JAAMRD010000007">
    <property type="protein sequence ID" value="MBA1304897.1"/>
    <property type="molecule type" value="Genomic_DNA"/>
</dbReference>
<evidence type="ECO:0000313" key="4">
    <source>
        <dbReference type="EMBL" id="MDH0148832.1"/>
    </source>
</evidence>
<reference evidence="4" key="2">
    <citation type="submission" date="2022-09" db="EMBL/GenBank/DDBJ databases">
        <title>Intensive care unit water sources are persistently colonized with multi-drug resistant bacteria and are the site of extensive horizontal gene transfer of antibiotic resistance genes.</title>
        <authorList>
            <person name="Diorio-Toth L."/>
        </authorList>
    </citation>
    <scope>NUCLEOTIDE SEQUENCE</scope>
    <source>
        <strain evidence="4">GD04147</strain>
    </source>
</reference>
<feature type="signal peptide" evidence="2">
    <location>
        <begin position="1"/>
        <end position="23"/>
    </location>
</feature>
<organism evidence="4 5">
    <name type="scientific">Stutzerimonas stutzeri</name>
    <name type="common">Pseudomonas stutzeri</name>
    <dbReference type="NCBI Taxonomy" id="316"/>
    <lineage>
        <taxon>Bacteria</taxon>
        <taxon>Pseudomonadati</taxon>
        <taxon>Pseudomonadota</taxon>
        <taxon>Gammaproteobacteria</taxon>
        <taxon>Pseudomonadales</taxon>
        <taxon>Pseudomonadaceae</taxon>
        <taxon>Stutzerimonas</taxon>
    </lineage>
</organism>
<feature type="chain" id="PRO_5044396736" description="Nucleoside-binding outer membrane protein" evidence="2">
    <location>
        <begin position="24"/>
        <end position="275"/>
    </location>
</feature>
<accession>A0A3R9BWZ2</accession>
<evidence type="ECO:0000313" key="3">
    <source>
        <dbReference type="EMBL" id="MBA1304897.1"/>
    </source>
</evidence>
<dbReference type="GO" id="GO:0009279">
    <property type="term" value="C:cell outer membrane"/>
    <property type="evidence" value="ECO:0007669"/>
    <property type="project" value="InterPro"/>
</dbReference>
<dbReference type="Gene3D" id="2.40.230.20">
    <property type="entry name" value="Nucleoside-specific channel-forming protein, Tsx-like"/>
    <property type="match status" value="1"/>
</dbReference>
<dbReference type="RefSeq" id="WP_014597443.1">
    <property type="nucleotide sequence ID" value="NZ_BCAJ01000052.1"/>
</dbReference>
<dbReference type="Proteomes" id="UP001158076">
    <property type="component" value="Unassembled WGS sequence"/>
</dbReference>
<comment type="similarity">
    <text evidence="1">Belongs to the nucleoside-specific channel-forming outer membrane porin (Tsx) (TC 1.B.10) family.</text>
</comment>
<name>A0A3R9BWZ2_STUST</name>
<dbReference type="InterPro" id="IPR018013">
    <property type="entry name" value="Channel_Tsx-like"/>
</dbReference>
<dbReference type="Pfam" id="PF03502">
    <property type="entry name" value="Channel_Tsx"/>
    <property type="match status" value="1"/>
</dbReference>
<dbReference type="Proteomes" id="UP001138621">
    <property type="component" value="Unassembled WGS sequence"/>
</dbReference>
<evidence type="ECO:0000256" key="1">
    <source>
        <dbReference type="ARBA" id="ARBA00008728"/>
    </source>
</evidence>
<dbReference type="InterPro" id="IPR036777">
    <property type="entry name" value="Channel_Tsx-like_sf"/>
</dbReference>
<dbReference type="SUPFAM" id="SSF111364">
    <property type="entry name" value="Tsx-like channel"/>
    <property type="match status" value="1"/>
</dbReference>